<dbReference type="GO" id="GO:0016829">
    <property type="term" value="F:lyase activity"/>
    <property type="evidence" value="ECO:0007669"/>
    <property type="project" value="UniProtKB-KW"/>
</dbReference>
<dbReference type="Gene3D" id="1.10.8.1080">
    <property type="match status" value="1"/>
</dbReference>
<proteinExistence type="inferred from homology"/>
<dbReference type="Proteomes" id="UP001549363">
    <property type="component" value="Unassembled WGS sequence"/>
</dbReference>
<dbReference type="SUPFAM" id="SSF53697">
    <property type="entry name" value="SIS domain"/>
    <property type="match status" value="1"/>
</dbReference>
<dbReference type="InterPro" id="IPR046348">
    <property type="entry name" value="SIS_dom_sf"/>
</dbReference>
<dbReference type="InterPro" id="IPR005486">
    <property type="entry name" value="Glucokinase_regulatory_CS"/>
</dbReference>
<dbReference type="InterPro" id="IPR001347">
    <property type="entry name" value="SIS_dom"/>
</dbReference>
<keyword evidence="1 3" id="KW-0456">Lyase</keyword>
<dbReference type="CDD" id="cd05007">
    <property type="entry name" value="SIS_Etherase"/>
    <property type="match status" value="1"/>
</dbReference>
<evidence type="ECO:0000256" key="2">
    <source>
        <dbReference type="ARBA" id="ARBA00023277"/>
    </source>
</evidence>
<dbReference type="NCBIfam" id="TIGR00274">
    <property type="entry name" value="N-acetylmuramic acid 6-phosphate etherase"/>
    <property type="match status" value="1"/>
</dbReference>
<comment type="subunit">
    <text evidence="3">Homodimer.</text>
</comment>
<evidence type="ECO:0000259" key="4">
    <source>
        <dbReference type="PROSITE" id="PS51464"/>
    </source>
</evidence>
<dbReference type="Pfam" id="PF20741">
    <property type="entry name" value="GKRP-like_C"/>
    <property type="match status" value="1"/>
</dbReference>
<feature type="active site" evidence="3">
    <location>
        <position position="115"/>
    </location>
</feature>
<dbReference type="PANTHER" id="PTHR10088">
    <property type="entry name" value="GLUCOKINASE REGULATORY PROTEIN"/>
    <property type="match status" value="1"/>
</dbReference>
<keyword evidence="6" id="KW-1185">Reference proteome</keyword>
<evidence type="ECO:0000256" key="1">
    <source>
        <dbReference type="ARBA" id="ARBA00023239"/>
    </source>
</evidence>
<evidence type="ECO:0000256" key="3">
    <source>
        <dbReference type="HAMAP-Rule" id="MF_00068"/>
    </source>
</evidence>
<feature type="active site" description="Proton donor" evidence="3">
    <location>
        <position position="84"/>
    </location>
</feature>
<dbReference type="InterPro" id="IPR000408">
    <property type="entry name" value="Reg_chr_condens"/>
</dbReference>
<dbReference type="InterPro" id="IPR005488">
    <property type="entry name" value="Etherase_MurQ"/>
</dbReference>
<dbReference type="EC" id="4.2.1.126" evidence="3"/>
<dbReference type="InterPro" id="IPR040190">
    <property type="entry name" value="MURQ/GCKR"/>
</dbReference>
<evidence type="ECO:0000313" key="5">
    <source>
        <dbReference type="EMBL" id="MET4561134.1"/>
    </source>
</evidence>
<dbReference type="NCBIfam" id="NF003915">
    <property type="entry name" value="PRK05441.1"/>
    <property type="match status" value="1"/>
</dbReference>
<dbReference type="RefSeq" id="WP_354471854.1">
    <property type="nucleotide sequence ID" value="NZ_JBEPSB010000009.1"/>
</dbReference>
<evidence type="ECO:0000313" key="6">
    <source>
        <dbReference type="Proteomes" id="UP001549363"/>
    </source>
</evidence>
<protein>
    <recommendedName>
        <fullName evidence="3">N-acetylmuramic acid 6-phosphate etherase</fullName>
        <shortName evidence="3">MurNAc-6-P etherase</shortName>
        <ecNumber evidence="3">4.2.1.126</ecNumber>
    </recommendedName>
    <alternativeName>
        <fullName evidence="3">N-acetylmuramic acid 6-phosphate hydrolase</fullName>
    </alternativeName>
    <alternativeName>
        <fullName evidence="3">N-acetylmuramic acid 6-phosphate lyase</fullName>
    </alternativeName>
</protein>
<reference evidence="5 6" key="1">
    <citation type="submission" date="2024-06" db="EMBL/GenBank/DDBJ databases">
        <title>Sorghum-associated microbial communities from plants grown in Nebraska, USA.</title>
        <authorList>
            <person name="Schachtman D."/>
        </authorList>
    </citation>
    <scope>NUCLEOTIDE SEQUENCE [LARGE SCALE GENOMIC DNA]</scope>
    <source>
        <strain evidence="5 6">736</strain>
    </source>
</reference>
<sequence length="302" mass="32664">MDRLTKLETEGYHPKTANLDLMSITEIVRLMNEDDEKIPQAIAKVLPEIERAIEAVIIAIKNGGRLFYVGAGTSGRIGLLDAVECPPTFSTSSELVQAVLAGGLDAVVVAVEGAEDNEALGQEALQHRVLQAKDIVIGIAASGRTPFVKGALVYAQQIGAKTVSLTSNPQSMISGYADIAIEVMTGPEILTGSTRLKAATAHKQILNMITTTTMIKLGKVYKNLMVDVHASNVKLRERAKKIVCDATGVSYQEAESVLTQTDYKVKPAIIMLLMETTYEEAERLLAQSEGHVRTAMELKNRK</sequence>
<dbReference type="PANTHER" id="PTHR10088:SF4">
    <property type="entry name" value="GLUCOKINASE REGULATORY PROTEIN"/>
    <property type="match status" value="1"/>
</dbReference>
<dbReference type="PROSITE" id="PS51464">
    <property type="entry name" value="SIS"/>
    <property type="match status" value="1"/>
</dbReference>
<dbReference type="Pfam" id="PF22645">
    <property type="entry name" value="GKRP_SIS_N"/>
    <property type="match status" value="1"/>
</dbReference>
<dbReference type="PROSITE" id="PS50012">
    <property type="entry name" value="RCC1_3"/>
    <property type="match status" value="1"/>
</dbReference>
<accession>A0ABV2PJM1</accession>
<comment type="miscellaneous">
    <text evidence="3">A lyase-type mechanism (elimination/hydration) is suggested for the cleavage of the lactyl ether bond of MurNAc 6-phosphate, with the formation of an alpha,beta-unsaturated aldehyde intermediate with (E)-stereochemistry, followed by the syn addition of water to give product.</text>
</comment>
<name>A0ABV2PJM1_9BACI</name>
<keyword evidence="2 3" id="KW-0119">Carbohydrate metabolism</keyword>
<comment type="similarity">
    <text evidence="3">Belongs to the GCKR-like family. MurNAc-6-P etherase subfamily.</text>
</comment>
<dbReference type="HAMAP" id="MF_00068">
    <property type="entry name" value="MurQ"/>
    <property type="match status" value="1"/>
</dbReference>
<comment type="caution">
    <text evidence="5">The sequence shown here is derived from an EMBL/GenBank/DDBJ whole genome shotgun (WGS) entry which is preliminary data.</text>
</comment>
<dbReference type="Gene3D" id="3.40.50.10490">
    <property type="entry name" value="Glucose-6-phosphate isomerase like protein, domain 1"/>
    <property type="match status" value="1"/>
</dbReference>
<comment type="function">
    <text evidence="3">Specifically catalyzes the cleavage of the D-lactyl ether substituent of MurNAc 6-phosphate, producing GlcNAc 6-phosphate and D-lactate.</text>
</comment>
<organism evidence="5 6">
    <name type="scientific">Lysinibacillus parviboronicapiens</name>
    <dbReference type="NCBI Taxonomy" id="436516"/>
    <lineage>
        <taxon>Bacteria</taxon>
        <taxon>Bacillati</taxon>
        <taxon>Bacillota</taxon>
        <taxon>Bacilli</taxon>
        <taxon>Bacillales</taxon>
        <taxon>Bacillaceae</taxon>
        <taxon>Lysinibacillus</taxon>
    </lineage>
</organism>
<gene>
    <name evidence="3" type="primary">murQ</name>
    <name evidence="5" type="ORF">ABIA69_002279</name>
</gene>
<dbReference type="PROSITE" id="PS01272">
    <property type="entry name" value="GCKR"/>
    <property type="match status" value="1"/>
</dbReference>
<comment type="pathway">
    <text evidence="3">Amino-sugar metabolism; N-acetylmuramate degradation.</text>
</comment>
<comment type="catalytic activity">
    <reaction evidence="3">
        <text>N-acetyl-D-muramate 6-phosphate + H2O = N-acetyl-D-glucosamine 6-phosphate + (R)-lactate</text>
        <dbReference type="Rhea" id="RHEA:26410"/>
        <dbReference type="ChEBI" id="CHEBI:15377"/>
        <dbReference type="ChEBI" id="CHEBI:16004"/>
        <dbReference type="ChEBI" id="CHEBI:57513"/>
        <dbReference type="ChEBI" id="CHEBI:58722"/>
        <dbReference type="EC" id="4.2.1.126"/>
    </reaction>
</comment>
<dbReference type="EMBL" id="JBEPSB010000009">
    <property type="protein sequence ID" value="MET4561134.1"/>
    <property type="molecule type" value="Genomic_DNA"/>
</dbReference>
<dbReference type="NCBIfam" id="NF009222">
    <property type="entry name" value="PRK12570.1"/>
    <property type="match status" value="1"/>
</dbReference>
<feature type="domain" description="SIS" evidence="4">
    <location>
        <begin position="56"/>
        <end position="219"/>
    </location>
</feature>